<evidence type="ECO:0000256" key="1">
    <source>
        <dbReference type="SAM" id="MobiDB-lite"/>
    </source>
</evidence>
<protein>
    <submittedName>
        <fullName evidence="2">Uncharacterized protein</fullName>
    </submittedName>
</protein>
<evidence type="ECO:0000313" key="3">
    <source>
        <dbReference type="Proteomes" id="UP000784294"/>
    </source>
</evidence>
<dbReference type="AlphaFoldDB" id="A0A3S5ABV3"/>
<comment type="caution">
    <text evidence="2">The sequence shown here is derived from an EMBL/GenBank/DDBJ whole genome shotgun (WGS) entry which is preliminary data.</text>
</comment>
<accession>A0A3S5ABV3</accession>
<sequence length="84" mass="9604">MPQPTRLDDRQPINQSLAARCMQIRLTIRQTIGPETDRQTDKRTYGQTGRSLPRQARLPRNCRPENQASFVAVSLAVLTEQISR</sequence>
<evidence type="ECO:0000313" key="2">
    <source>
        <dbReference type="EMBL" id="VEL12255.1"/>
    </source>
</evidence>
<gene>
    <name evidence="2" type="ORF">PXEA_LOCUS5695</name>
</gene>
<reference evidence="2" key="1">
    <citation type="submission" date="2018-11" db="EMBL/GenBank/DDBJ databases">
        <authorList>
            <consortium name="Pathogen Informatics"/>
        </authorList>
    </citation>
    <scope>NUCLEOTIDE SEQUENCE</scope>
</reference>
<feature type="compositionally biased region" description="Basic and acidic residues" evidence="1">
    <location>
        <begin position="35"/>
        <end position="44"/>
    </location>
</feature>
<name>A0A3S5ABV3_9PLAT</name>
<keyword evidence="3" id="KW-1185">Reference proteome</keyword>
<dbReference type="EMBL" id="CAAALY010014228">
    <property type="protein sequence ID" value="VEL12255.1"/>
    <property type="molecule type" value="Genomic_DNA"/>
</dbReference>
<feature type="region of interest" description="Disordered" evidence="1">
    <location>
        <begin position="33"/>
        <end position="54"/>
    </location>
</feature>
<organism evidence="2 3">
    <name type="scientific">Protopolystoma xenopodis</name>
    <dbReference type="NCBI Taxonomy" id="117903"/>
    <lineage>
        <taxon>Eukaryota</taxon>
        <taxon>Metazoa</taxon>
        <taxon>Spiralia</taxon>
        <taxon>Lophotrochozoa</taxon>
        <taxon>Platyhelminthes</taxon>
        <taxon>Monogenea</taxon>
        <taxon>Polyopisthocotylea</taxon>
        <taxon>Polystomatidea</taxon>
        <taxon>Polystomatidae</taxon>
        <taxon>Protopolystoma</taxon>
    </lineage>
</organism>
<dbReference type="Proteomes" id="UP000784294">
    <property type="component" value="Unassembled WGS sequence"/>
</dbReference>
<proteinExistence type="predicted"/>